<comment type="caution">
    <text evidence="2">The sequence shown here is derived from an EMBL/GenBank/DDBJ whole genome shotgun (WGS) entry which is preliminary data.</text>
</comment>
<proteinExistence type="predicted"/>
<name>A0A4Q7PB52_9BACT</name>
<dbReference type="AlphaFoldDB" id="A0A4Q7PB52"/>
<dbReference type="EMBL" id="SGXG01000001">
    <property type="protein sequence ID" value="RZS97207.1"/>
    <property type="molecule type" value="Genomic_DNA"/>
</dbReference>
<sequence length="46" mass="4858">MALSSYPGPRTAFFGYTMGFQILVIGTHISFGIAIGAGLLVLILIE</sequence>
<organism evidence="2 3">
    <name type="scientific">Cecembia calidifontis</name>
    <dbReference type="NCBI Taxonomy" id="1187080"/>
    <lineage>
        <taxon>Bacteria</taxon>
        <taxon>Pseudomonadati</taxon>
        <taxon>Bacteroidota</taxon>
        <taxon>Cytophagia</taxon>
        <taxon>Cytophagales</taxon>
        <taxon>Cyclobacteriaceae</taxon>
        <taxon>Cecembia</taxon>
    </lineage>
</organism>
<feature type="transmembrane region" description="Helical" evidence="1">
    <location>
        <begin position="20"/>
        <end position="45"/>
    </location>
</feature>
<keyword evidence="1" id="KW-0472">Membrane</keyword>
<keyword evidence="1" id="KW-0812">Transmembrane</keyword>
<accession>A0A4Q7PB52</accession>
<keyword evidence="3" id="KW-1185">Reference proteome</keyword>
<gene>
    <name evidence="2" type="ORF">BC751_2805</name>
</gene>
<evidence type="ECO:0000313" key="2">
    <source>
        <dbReference type="EMBL" id="RZS97207.1"/>
    </source>
</evidence>
<evidence type="ECO:0000256" key="1">
    <source>
        <dbReference type="SAM" id="Phobius"/>
    </source>
</evidence>
<dbReference type="RefSeq" id="WP_242617475.1">
    <property type="nucleotide sequence ID" value="NZ_SGXG01000001.1"/>
</dbReference>
<evidence type="ECO:0000313" key="3">
    <source>
        <dbReference type="Proteomes" id="UP000292209"/>
    </source>
</evidence>
<reference evidence="2 3" key="1">
    <citation type="submission" date="2019-02" db="EMBL/GenBank/DDBJ databases">
        <title>Genomic Encyclopedia of Archaeal and Bacterial Type Strains, Phase II (KMG-II): from individual species to whole genera.</title>
        <authorList>
            <person name="Goeker M."/>
        </authorList>
    </citation>
    <scope>NUCLEOTIDE SEQUENCE [LARGE SCALE GENOMIC DNA]</scope>
    <source>
        <strain evidence="2 3">DSM 21411</strain>
    </source>
</reference>
<keyword evidence="1" id="KW-1133">Transmembrane helix</keyword>
<protein>
    <submittedName>
        <fullName evidence="2">Uncharacterized protein</fullName>
    </submittedName>
</protein>
<dbReference type="Proteomes" id="UP000292209">
    <property type="component" value="Unassembled WGS sequence"/>
</dbReference>